<keyword evidence="2" id="KW-0812">Transmembrane</keyword>
<feature type="region of interest" description="Disordered" evidence="1">
    <location>
        <begin position="1"/>
        <end position="23"/>
    </location>
</feature>
<evidence type="ECO:0000256" key="1">
    <source>
        <dbReference type="SAM" id="MobiDB-lite"/>
    </source>
</evidence>
<dbReference type="AlphaFoldDB" id="A0A1J7JQ25"/>
<organism evidence="3 4">
    <name type="scientific">Coniochaeta ligniaria NRRL 30616</name>
    <dbReference type="NCBI Taxonomy" id="1408157"/>
    <lineage>
        <taxon>Eukaryota</taxon>
        <taxon>Fungi</taxon>
        <taxon>Dikarya</taxon>
        <taxon>Ascomycota</taxon>
        <taxon>Pezizomycotina</taxon>
        <taxon>Sordariomycetes</taxon>
        <taxon>Sordariomycetidae</taxon>
        <taxon>Coniochaetales</taxon>
        <taxon>Coniochaetaceae</taxon>
        <taxon>Coniochaeta</taxon>
    </lineage>
</organism>
<keyword evidence="2" id="KW-1133">Transmembrane helix</keyword>
<feature type="transmembrane region" description="Helical" evidence="2">
    <location>
        <begin position="74"/>
        <end position="98"/>
    </location>
</feature>
<dbReference type="Proteomes" id="UP000182658">
    <property type="component" value="Unassembled WGS sequence"/>
</dbReference>
<reference evidence="3 4" key="1">
    <citation type="submission" date="2016-10" db="EMBL/GenBank/DDBJ databases">
        <title>Draft genome sequence of Coniochaeta ligniaria NRRL30616, a lignocellulolytic fungus for bioabatement of inhibitors in plant biomass hydrolysates.</title>
        <authorList>
            <consortium name="DOE Joint Genome Institute"/>
            <person name="Jimenez D.J."/>
            <person name="Hector R.E."/>
            <person name="Riley R."/>
            <person name="Sun H."/>
            <person name="Grigoriev I.V."/>
            <person name="Van Elsas J.D."/>
            <person name="Nichols N.N."/>
        </authorList>
    </citation>
    <scope>NUCLEOTIDE SEQUENCE [LARGE SCALE GENOMIC DNA]</scope>
    <source>
        <strain evidence="3 4">NRRL 30616</strain>
    </source>
</reference>
<feature type="transmembrane region" description="Helical" evidence="2">
    <location>
        <begin position="532"/>
        <end position="557"/>
    </location>
</feature>
<evidence type="ECO:0000313" key="4">
    <source>
        <dbReference type="Proteomes" id="UP000182658"/>
    </source>
</evidence>
<evidence type="ECO:0000313" key="3">
    <source>
        <dbReference type="EMBL" id="OIW32040.1"/>
    </source>
</evidence>
<keyword evidence="4" id="KW-1185">Reference proteome</keyword>
<dbReference type="InParanoid" id="A0A1J7JQ25"/>
<feature type="transmembrane region" description="Helical" evidence="2">
    <location>
        <begin position="155"/>
        <end position="177"/>
    </location>
</feature>
<feature type="compositionally biased region" description="Basic and acidic residues" evidence="1">
    <location>
        <begin position="1"/>
        <end position="13"/>
    </location>
</feature>
<name>A0A1J7JQ25_9PEZI</name>
<protein>
    <submittedName>
        <fullName evidence="3">Uncharacterized protein</fullName>
    </submittedName>
</protein>
<keyword evidence="2" id="KW-0472">Membrane</keyword>
<dbReference type="EMBL" id="KV875095">
    <property type="protein sequence ID" value="OIW32040.1"/>
    <property type="molecule type" value="Genomic_DNA"/>
</dbReference>
<proteinExistence type="predicted"/>
<evidence type="ECO:0000256" key="2">
    <source>
        <dbReference type="SAM" id="Phobius"/>
    </source>
</evidence>
<dbReference type="STRING" id="1408157.A0A1J7JQ25"/>
<feature type="transmembrane region" description="Helical" evidence="2">
    <location>
        <begin position="189"/>
        <end position="208"/>
    </location>
</feature>
<sequence>MDRPSSSDRRSQEDWSPSSFDFKESTIETTLTLPQYDHENVPGASPPPGFPDGYPFKARLAAVSTRLRELRPVILTYGISLLFGFLYCWFIIVVLIYGRVETPFGVFWEASTTNLVVSVLSQISAYLTDATLKSFLGILRTVFMTRPDGSSFESYVGLGEASGFLTVFQVAAMNWFINPWCNFRLSLPVLCLAFGSVLKFMATFQYYFVASNVTMTVYAGLIPLDVGVMRVVSQADICMFFELWSSNLLSNSRYALEFPFAGCDGDCRSFIMPGGLEAPRQVKQFLNETLLSGGTFDNSETLRISNATGFILKFEKPDANLTFDLVQDCVYGGAQENNGLQICMKQYGQSIDFGWAACPKNLLDNNLCNSNTTWRSGAMSSTTRMTAFKQLTTTSYNRRNGSIVDIEIPQGAVPVPINTSASDYKTVFRAILTPGPNATLSDKSNINALIYAMTWSHRTYVKSFPDDKDSTTSNLRNVLAVPFQHTMTATIFGNYTASEHGLKAVTQFILPDEMITTATGGTSRSRLAILRWTGWLFVAGDATVHLVVFAGLVWVVLREGRLPQTVGLGDIQVPRAAQQTFVLARKPRWRLPIWSMKTEPVLPDFHEGEVLPFLEVAERPDVCDEKKNTWQLARMLRGVRLLHPMEDVEKNAGRPKGLDAI</sequence>
<gene>
    <name evidence="3" type="ORF">CONLIGDRAFT_678472</name>
</gene>
<dbReference type="OrthoDB" id="5139479at2759"/>
<accession>A0A1J7JQ25</accession>